<dbReference type="AlphaFoldDB" id="A0AA43M8H2"/>
<keyword evidence="2" id="KW-1185">Reference proteome</keyword>
<dbReference type="GO" id="GO:0015562">
    <property type="term" value="F:efflux transmembrane transporter activity"/>
    <property type="evidence" value="ECO:0007669"/>
    <property type="project" value="TreeGrafter"/>
</dbReference>
<evidence type="ECO:0000313" key="2">
    <source>
        <dbReference type="Proteomes" id="UP001161160"/>
    </source>
</evidence>
<dbReference type="RefSeq" id="WP_076023451.1">
    <property type="nucleotide sequence ID" value="NZ_JAQFIK010000004.1"/>
</dbReference>
<name>A0AA43M8H2_9BURK</name>
<protein>
    <submittedName>
        <fullName evidence="1">HlyD family secretion protein</fullName>
    </submittedName>
</protein>
<gene>
    <name evidence="1" type="ORF">M2127_001244</name>
</gene>
<dbReference type="Gene3D" id="1.10.287.470">
    <property type="entry name" value="Helix hairpin bin"/>
    <property type="match status" value="1"/>
</dbReference>
<dbReference type="EMBL" id="JARXYA010000005">
    <property type="protein sequence ID" value="MDH6503940.1"/>
    <property type="molecule type" value="Genomic_DNA"/>
</dbReference>
<organism evidence="1 2">
    <name type="scientific">Polynucleobacter sphagniphilus</name>
    <dbReference type="NCBI Taxonomy" id="1743169"/>
    <lineage>
        <taxon>Bacteria</taxon>
        <taxon>Pseudomonadati</taxon>
        <taxon>Pseudomonadota</taxon>
        <taxon>Betaproteobacteria</taxon>
        <taxon>Burkholderiales</taxon>
        <taxon>Burkholderiaceae</taxon>
        <taxon>Polynucleobacter</taxon>
    </lineage>
</organism>
<reference evidence="1" key="1">
    <citation type="submission" date="2023-04" db="EMBL/GenBank/DDBJ databases">
        <title>Genome Encyclopedia of Bacteria and Archaea VI: Functional Genomics of Type Strains.</title>
        <authorList>
            <person name="Whitman W."/>
        </authorList>
    </citation>
    <scope>NUCLEOTIDE SEQUENCE</scope>
    <source>
        <strain evidence="1">Enz.4-51</strain>
    </source>
</reference>
<accession>A0AA43M8H2</accession>
<dbReference type="Proteomes" id="UP001161160">
    <property type="component" value="Unassembled WGS sequence"/>
</dbReference>
<dbReference type="GeneID" id="83596133"/>
<dbReference type="PANTHER" id="PTHR30469">
    <property type="entry name" value="MULTIDRUG RESISTANCE PROTEIN MDTA"/>
    <property type="match status" value="1"/>
</dbReference>
<dbReference type="GO" id="GO:1990281">
    <property type="term" value="C:efflux pump complex"/>
    <property type="evidence" value="ECO:0007669"/>
    <property type="project" value="TreeGrafter"/>
</dbReference>
<proteinExistence type="predicted"/>
<dbReference type="SUPFAM" id="SSF111369">
    <property type="entry name" value="HlyD-like secretion proteins"/>
    <property type="match status" value="1"/>
</dbReference>
<dbReference type="Gene3D" id="2.40.50.100">
    <property type="match status" value="1"/>
</dbReference>
<comment type="caution">
    <text evidence="1">The sequence shown here is derived from an EMBL/GenBank/DDBJ whole genome shotgun (WGS) entry which is preliminary data.</text>
</comment>
<sequence length="312" mass="33681">MKNKIIIALAILGVVLAIGTAFYWGQRQNPLPPAFTPASNPYENGIYAEGIVEALQASGSNVNIYPEVAGTVNQINVKEGQDIAAGAPLLSMDDSVQRATTQQAKAQIAVARASLKTAEDAYQKQKAAADIDPRAVSKDALDGARDAVGLAKANLDVSQRQYETATSLLAKYHIHALSAGKVISINTALGSYISAQGVYDTYTQQNQPIMVLGASGDALAVRCYIDEVLLQKLPSMVDIDAYMFIRGSNTKVPLKIVRFQPNVSPKIELSNQRTERVDVRVLPVIFSFDKPKELTIYPGQLVDVYVGKRASQ</sequence>
<evidence type="ECO:0000313" key="1">
    <source>
        <dbReference type="EMBL" id="MDH6503940.1"/>
    </source>
</evidence>